<evidence type="ECO:0000256" key="1">
    <source>
        <dbReference type="SAM" id="MobiDB-lite"/>
    </source>
</evidence>
<evidence type="ECO:0000313" key="3">
    <source>
        <dbReference type="EMBL" id="KAI6780498.1"/>
    </source>
</evidence>
<gene>
    <name evidence="3" type="ORF">J7T54_000137</name>
</gene>
<dbReference type="RefSeq" id="XP_051361354.1">
    <property type="nucleotide sequence ID" value="XM_051507392.1"/>
</dbReference>
<proteinExistence type="predicted"/>
<feature type="chain" id="PRO_5040383422" description="RxLR effector candidate protein" evidence="2">
    <location>
        <begin position="22"/>
        <end position="153"/>
    </location>
</feature>
<dbReference type="EMBL" id="JAGIXG020000031">
    <property type="protein sequence ID" value="KAI6780498.1"/>
    <property type="molecule type" value="Genomic_DNA"/>
</dbReference>
<dbReference type="AlphaFoldDB" id="A0A9P9XZS4"/>
<evidence type="ECO:0000256" key="2">
    <source>
        <dbReference type="SAM" id="SignalP"/>
    </source>
</evidence>
<organism evidence="3 4">
    <name type="scientific">Emericellopsis cladophorae</name>
    <dbReference type="NCBI Taxonomy" id="2686198"/>
    <lineage>
        <taxon>Eukaryota</taxon>
        <taxon>Fungi</taxon>
        <taxon>Dikarya</taxon>
        <taxon>Ascomycota</taxon>
        <taxon>Pezizomycotina</taxon>
        <taxon>Sordariomycetes</taxon>
        <taxon>Hypocreomycetidae</taxon>
        <taxon>Hypocreales</taxon>
        <taxon>Bionectriaceae</taxon>
        <taxon>Emericellopsis</taxon>
    </lineage>
</organism>
<feature type="signal peptide" evidence="2">
    <location>
        <begin position="1"/>
        <end position="21"/>
    </location>
</feature>
<sequence length="153" mass="16602">MLVSRWSVALTLVMRFMVASSSVPGASSNQTSGARPTDTTRAPRASQLDLLHMADVEDLKESGERAGDTTDILEMAMVAFEEHGTAPALKEATPQGTGQSSSTTHELLYELSLKDLLKRRAAKDPKWLLWNKHAFVATLASETIRFRGGVDGT</sequence>
<name>A0A9P9XZS4_9HYPO</name>
<evidence type="ECO:0008006" key="5">
    <source>
        <dbReference type="Google" id="ProtNLM"/>
    </source>
</evidence>
<feature type="region of interest" description="Disordered" evidence="1">
    <location>
        <begin position="23"/>
        <end position="44"/>
    </location>
</feature>
<dbReference type="GeneID" id="75826659"/>
<evidence type="ECO:0000313" key="4">
    <source>
        <dbReference type="Proteomes" id="UP001055219"/>
    </source>
</evidence>
<feature type="compositionally biased region" description="Polar residues" evidence="1">
    <location>
        <begin position="23"/>
        <end position="40"/>
    </location>
</feature>
<comment type="caution">
    <text evidence="3">The sequence shown here is derived from an EMBL/GenBank/DDBJ whole genome shotgun (WGS) entry which is preliminary data.</text>
</comment>
<protein>
    <recommendedName>
        <fullName evidence="5">RxLR effector candidate protein</fullName>
    </recommendedName>
</protein>
<accession>A0A9P9XZS4</accession>
<keyword evidence="2" id="KW-0732">Signal</keyword>
<reference evidence="3" key="2">
    <citation type="submission" date="2022-07" db="EMBL/GenBank/DDBJ databases">
        <authorList>
            <person name="Goncalves M.F.M."/>
            <person name="Hilario S."/>
            <person name="Van De Peer Y."/>
            <person name="Esteves A.C."/>
            <person name="Alves A."/>
        </authorList>
    </citation>
    <scope>NUCLEOTIDE SEQUENCE</scope>
    <source>
        <strain evidence="3">MUM 19.33</strain>
    </source>
</reference>
<keyword evidence="4" id="KW-1185">Reference proteome</keyword>
<dbReference type="Proteomes" id="UP001055219">
    <property type="component" value="Unassembled WGS sequence"/>
</dbReference>
<reference evidence="3" key="1">
    <citation type="journal article" date="2021" name="J Fungi (Basel)">
        <title>Genomic and Metabolomic Analyses of the Marine Fungus Emericellopsis cladophorae: Insights into Saltwater Adaptability Mechanisms and Its Biosynthetic Potential.</title>
        <authorList>
            <person name="Goncalves M.F.M."/>
            <person name="Hilario S."/>
            <person name="Van de Peer Y."/>
            <person name="Esteves A.C."/>
            <person name="Alves A."/>
        </authorList>
    </citation>
    <scope>NUCLEOTIDE SEQUENCE</scope>
    <source>
        <strain evidence="3">MUM 19.33</strain>
    </source>
</reference>